<evidence type="ECO:0000256" key="4">
    <source>
        <dbReference type="ARBA" id="ARBA00016296"/>
    </source>
</evidence>
<dbReference type="PROSITE" id="PS00856">
    <property type="entry name" value="GUANYLATE_KINASE_1"/>
    <property type="match status" value="1"/>
</dbReference>
<dbReference type="InterPro" id="IPR008144">
    <property type="entry name" value="Guanylate_kin-like_dom"/>
</dbReference>
<dbReference type="FunFam" id="3.30.63.10:FF:000002">
    <property type="entry name" value="Guanylate kinase 1"/>
    <property type="match status" value="1"/>
</dbReference>
<comment type="similarity">
    <text evidence="2">Belongs to the guanylate kinase family.</text>
</comment>
<dbReference type="GO" id="GO:0005524">
    <property type="term" value="F:ATP binding"/>
    <property type="evidence" value="ECO:0007669"/>
    <property type="project" value="UniProtKB-KW"/>
</dbReference>
<dbReference type="InterPro" id="IPR017665">
    <property type="entry name" value="Guanylate_kinase"/>
</dbReference>
<dbReference type="InterPro" id="IPR027417">
    <property type="entry name" value="P-loop_NTPase"/>
</dbReference>
<dbReference type="PROSITE" id="PS50052">
    <property type="entry name" value="GUANYLATE_KINASE_2"/>
    <property type="match status" value="1"/>
</dbReference>
<sequence length="157" mass="17934">MTVSATTRSPRAHEKDGVDYHFLTNEQFNRAIEQDAFLEWAHVHSNRYGTLKSEVEKYIHSGQSVILEIDPQGAFNVQKAYPAAVLIFIAPPSMDVLRERLIGRKSETKESLELRLADARQEMQLKDRYDAVLINDSLDECAKSLKDLMYVYETKGA</sequence>
<comment type="function">
    <text evidence="1">Essential for recycling GMP and indirectly, cGMP.</text>
</comment>
<evidence type="ECO:0000313" key="12">
    <source>
        <dbReference type="EMBL" id="EGF23739.1"/>
    </source>
</evidence>
<dbReference type="SMART" id="SM00072">
    <property type="entry name" value="GuKc"/>
    <property type="match status" value="1"/>
</dbReference>
<name>F1T4U5_9ACTN</name>
<keyword evidence="8" id="KW-0067">ATP-binding</keyword>
<dbReference type="EC" id="2.7.4.8" evidence="3"/>
<dbReference type="Proteomes" id="UP000005947">
    <property type="component" value="Unassembled WGS sequence"/>
</dbReference>
<dbReference type="GO" id="GO:0005829">
    <property type="term" value="C:cytosol"/>
    <property type="evidence" value="ECO:0007669"/>
    <property type="project" value="TreeGrafter"/>
</dbReference>
<feature type="domain" description="Guanylate kinase-like" evidence="11">
    <location>
        <begin position="1"/>
        <end position="150"/>
    </location>
</feature>
<dbReference type="Gene3D" id="3.40.50.300">
    <property type="entry name" value="P-loop containing nucleotide triphosphate hydrolases"/>
    <property type="match status" value="1"/>
</dbReference>
<evidence type="ECO:0000256" key="6">
    <source>
        <dbReference type="ARBA" id="ARBA00022741"/>
    </source>
</evidence>
<accession>F1T4U5</accession>
<keyword evidence="7 12" id="KW-0418">Kinase</keyword>
<keyword evidence="13" id="KW-1185">Reference proteome</keyword>
<reference evidence="12 13" key="1">
    <citation type="submission" date="2011-02" db="EMBL/GenBank/DDBJ databases">
        <authorList>
            <person name="Muzny D."/>
            <person name="Qin X."/>
            <person name="Buhay C."/>
            <person name="Dugan-Rocha S."/>
            <person name="Ding Y."/>
            <person name="Chen G."/>
            <person name="Hawes A."/>
            <person name="Holder M."/>
            <person name="Jhangiani S."/>
            <person name="Johnson A."/>
            <person name="Khan Z."/>
            <person name="Li Z."/>
            <person name="Liu W."/>
            <person name="Liu X."/>
            <person name="Perez L."/>
            <person name="Shen H."/>
            <person name="Wang Q."/>
            <person name="Watt J."/>
            <person name="Xi L."/>
            <person name="Xin Y."/>
            <person name="Zhou J."/>
            <person name="Deng J."/>
            <person name="Jiang H."/>
            <person name="Liu Y."/>
            <person name="Qu J."/>
            <person name="Song X.-Z."/>
            <person name="Zhang L."/>
            <person name="Villasana D."/>
            <person name="Johnson A."/>
            <person name="Liu J."/>
            <person name="Liyanage D."/>
            <person name="Lorensuhewa L."/>
            <person name="Robinson T."/>
            <person name="Song A."/>
            <person name="Song B.-B."/>
            <person name="Dinh H."/>
            <person name="Thornton R."/>
            <person name="Coyle M."/>
            <person name="Francisco L."/>
            <person name="Jackson L."/>
            <person name="Javaid M."/>
            <person name="Korchina V."/>
            <person name="Kovar C."/>
            <person name="Mata R."/>
            <person name="Mathew T."/>
            <person name="Ngo R."/>
            <person name="Nguyen L."/>
            <person name="Nguyen N."/>
            <person name="Okwuonu G."/>
            <person name="Ongeri F."/>
            <person name="Pham C."/>
            <person name="Simmons D."/>
            <person name="Wilczek-Boney K."/>
            <person name="Hale W."/>
            <person name="Jakkamsetti A."/>
            <person name="Pham P."/>
            <person name="Ruth R."/>
            <person name="San Lucas F."/>
            <person name="Warren J."/>
            <person name="Zhang J."/>
            <person name="Zhao Z."/>
            <person name="Zhou C."/>
            <person name="Zhu D."/>
            <person name="Lee S."/>
            <person name="Bess C."/>
            <person name="Blankenburg K."/>
            <person name="Forbes L."/>
            <person name="Fu Q."/>
            <person name="Gubbala S."/>
            <person name="Hirani K."/>
            <person name="Jayaseelan J.C."/>
            <person name="Lara F."/>
            <person name="Munidasa M."/>
            <person name="Palculict T."/>
            <person name="Patil S."/>
            <person name="Pu L.-L."/>
            <person name="Saada N."/>
            <person name="Tang L."/>
            <person name="Weissenberger G."/>
            <person name="Zhu Y."/>
            <person name="Hemphill L."/>
            <person name="Shang Y."/>
            <person name="Youmans B."/>
            <person name="Ayvaz T."/>
            <person name="Ross M."/>
            <person name="Santibanez J."/>
            <person name="Aqrawi P."/>
            <person name="Gross S."/>
            <person name="Joshi V."/>
            <person name="Fowler G."/>
            <person name="Nazareth L."/>
            <person name="Reid J."/>
            <person name="Worley K."/>
            <person name="Petrosino J."/>
            <person name="Highlander S."/>
            <person name="Gibbs R."/>
        </authorList>
    </citation>
    <scope>NUCLEOTIDE SEQUENCE [LARGE SCALE GENOMIC DNA]</scope>
    <source>
        <strain evidence="12 13">DSM 15829</strain>
    </source>
</reference>
<dbReference type="CDD" id="cd00071">
    <property type="entry name" value="GMPK"/>
    <property type="match status" value="1"/>
</dbReference>
<organism evidence="12 13">
    <name type="scientific">Fannyhessea vaginae DSM 15829</name>
    <dbReference type="NCBI Taxonomy" id="525256"/>
    <lineage>
        <taxon>Bacteria</taxon>
        <taxon>Bacillati</taxon>
        <taxon>Actinomycetota</taxon>
        <taxon>Coriobacteriia</taxon>
        <taxon>Coriobacteriales</taxon>
        <taxon>Atopobiaceae</taxon>
        <taxon>Fannyhessea</taxon>
    </lineage>
</organism>
<evidence type="ECO:0000256" key="8">
    <source>
        <dbReference type="ARBA" id="ARBA00022840"/>
    </source>
</evidence>
<evidence type="ECO:0000256" key="7">
    <source>
        <dbReference type="ARBA" id="ARBA00022777"/>
    </source>
</evidence>
<dbReference type="PANTHER" id="PTHR23117">
    <property type="entry name" value="GUANYLATE KINASE-RELATED"/>
    <property type="match status" value="1"/>
</dbReference>
<dbReference type="NCBIfam" id="TIGR03263">
    <property type="entry name" value="guanyl_kin"/>
    <property type="match status" value="1"/>
</dbReference>
<dbReference type="eggNOG" id="COG0194">
    <property type="taxonomic scope" value="Bacteria"/>
</dbReference>
<protein>
    <recommendedName>
        <fullName evidence="4">Guanylate kinase</fullName>
        <ecNumber evidence="3">2.7.4.8</ecNumber>
    </recommendedName>
    <alternativeName>
        <fullName evidence="9">GMP kinase</fullName>
    </alternativeName>
</protein>
<evidence type="ECO:0000256" key="5">
    <source>
        <dbReference type="ARBA" id="ARBA00022679"/>
    </source>
</evidence>
<keyword evidence="5 12" id="KW-0808">Transferase</keyword>
<dbReference type="GO" id="GO:0004385">
    <property type="term" value="F:GMP kinase activity"/>
    <property type="evidence" value="ECO:0007669"/>
    <property type="project" value="UniProtKB-EC"/>
</dbReference>
<evidence type="ECO:0000256" key="10">
    <source>
        <dbReference type="ARBA" id="ARBA00048594"/>
    </source>
</evidence>
<dbReference type="AlphaFoldDB" id="F1T4U5"/>
<evidence type="ECO:0000256" key="9">
    <source>
        <dbReference type="ARBA" id="ARBA00030128"/>
    </source>
</evidence>
<comment type="caution">
    <text evidence="12">The sequence shown here is derived from an EMBL/GenBank/DDBJ whole genome shotgun (WGS) entry which is preliminary data.</text>
</comment>
<dbReference type="SUPFAM" id="SSF52540">
    <property type="entry name" value="P-loop containing nucleoside triphosphate hydrolases"/>
    <property type="match status" value="1"/>
</dbReference>
<comment type="catalytic activity">
    <reaction evidence="10">
        <text>GMP + ATP = GDP + ADP</text>
        <dbReference type="Rhea" id="RHEA:20780"/>
        <dbReference type="ChEBI" id="CHEBI:30616"/>
        <dbReference type="ChEBI" id="CHEBI:58115"/>
        <dbReference type="ChEBI" id="CHEBI:58189"/>
        <dbReference type="ChEBI" id="CHEBI:456216"/>
        <dbReference type="EC" id="2.7.4.8"/>
    </reaction>
</comment>
<dbReference type="Gene3D" id="3.30.63.10">
    <property type="entry name" value="Guanylate Kinase phosphate binding domain"/>
    <property type="match status" value="1"/>
</dbReference>
<evidence type="ECO:0000256" key="3">
    <source>
        <dbReference type="ARBA" id="ARBA00012961"/>
    </source>
</evidence>
<dbReference type="InterPro" id="IPR008145">
    <property type="entry name" value="GK/Ca_channel_bsu"/>
</dbReference>
<gene>
    <name evidence="12" type="primary">gmk</name>
    <name evidence="12" type="ORF">HMPREF0091_10686</name>
</gene>
<evidence type="ECO:0000313" key="13">
    <source>
        <dbReference type="Proteomes" id="UP000005947"/>
    </source>
</evidence>
<keyword evidence="6" id="KW-0547">Nucleotide-binding</keyword>
<evidence type="ECO:0000259" key="11">
    <source>
        <dbReference type="PROSITE" id="PS50052"/>
    </source>
</evidence>
<dbReference type="EMBL" id="ACGK02000001">
    <property type="protein sequence ID" value="EGF23739.1"/>
    <property type="molecule type" value="Genomic_DNA"/>
</dbReference>
<proteinExistence type="inferred from homology"/>
<evidence type="ECO:0000256" key="2">
    <source>
        <dbReference type="ARBA" id="ARBA00005790"/>
    </source>
</evidence>
<dbReference type="Pfam" id="PF00625">
    <property type="entry name" value="Guanylate_kin"/>
    <property type="match status" value="1"/>
</dbReference>
<dbReference type="InterPro" id="IPR020590">
    <property type="entry name" value="Guanylate_kinase_CS"/>
</dbReference>
<dbReference type="PANTHER" id="PTHR23117:SF13">
    <property type="entry name" value="GUANYLATE KINASE"/>
    <property type="match status" value="1"/>
</dbReference>
<evidence type="ECO:0000256" key="1">
    <source>
        <dbReference type="ARBA" id="ARBA00003531"/>
    </source>
</evidence>